<evidence type="ECO:0000256" key="2">
    <source>
        <dbReference type="SAM" id="Phobius"/>
    </source>
</evidence>
<feature type="transmembrane region" description="Helical" evidence="2">
    <location>
        <begin position="38"/>
        <end position="63"/>
    </location>
</feature>
<keyword evidence="2" id="KW-1133">Transmembrane helix</keyword>
<reference evidence="3 4" key="1">
    <citation type="submission" date="2021-08" db="EMBL/GenBank/DDBJ databases">
        <title>Nocardioides bacterium WL0053 sp. nov., isolated from the sediment.</title>
        <authorList>
            <person name="Wang L."/>
            <person name="Zhang D."/>
            <person name="Zhang A."/>
        </authorList>
    </citation>
    <scope>NUCLEOTIDE SEQUENCE [LARGE SCALE GENOMIC DNA]</scope>
    <source>
        <strain evidence="3 4">WL0053</strain>
    </source>
</reference>
<keyword evidence="4" id="KW-1185">Reference proteome</keyword>
<dbReference type="Proteomes" id="UP000754710">
    <property type="component" value="Unassembled WGS sequence"/>
</dbReference>
<keyword evidence="2" id="KW-0812">Transmembrane</keyword>
<dbReference type="RefSeq" id="WP_221025858.1">
    <property type="nucleotide sequence ID" value="NZ_JAIEZQ010000002.1"/>
</dbReference>
<keyword evidence="2" id="KW-0472">Membrane</keyword>
<comment type="caution">
    <text evidence="3">The sequence shown here is derived from an EMBL/GenBank/DDBJ whole genome shotgun (WGS) entry which is preliminary data.</text>
</comment>
<dbReference type="InterPro" id="IPR019099">
    <property type="entry name" value="Uncharacterised_PGPGW_TM"/>
</dbReference>
<accession>A0ABS7RNR8</accession>
<organism evidence="3 4">
    <name type="scientific">Nocardioides jiangsuensis</name>
    <dbReference type="NCBI Taxonomy" id="2866161"/>
    <lineage>
        <taxon>Bacteria</taxon>
        <taxon>Bacillati</taxon>
        <taxon>Actinomycetota</taxon>
        <taxon>Actinomycetes</taxon>
        <taxon>Propionibacteriales</taxon>
        <taxon>Nocardioidaceae</taxon>
        <taxon>Nocardioides</taxon>
    </lineage>
</organism>
<dbReference type="Pfam" id="PF09656">
    <property type="entry name" value="PGPGW"/>
    <property type="match status" value="1"/>
</dbReference>
<sequence>MSTNPANHTSTAATTDDDPPAGTRERGRLYRRLHANPALALTTKIVVTVVGVLVMGTGIVMMVTPGPGIVGIVLGLAILASEYAWADRWLVKAREKAHEARVKAEQMDPKVRRRRLLLAGLVLLLVVGAVAAYVTAYDWPVLAVDGWNWLQGVAGWMPELPGM</sequence>
<evidence type="ECO:0000313" key="4">
    <source>
        <dbReference type="Proteomes" id="UP000754710"/>
    </source>
</evidence>
<evidence type="ECO:0000313" key="3">
    <source>
        <dbReference type="EMBL" id="MBY9076182.1"/>
    </source>
</evidence>
<feature type="region of interest" description="Disordered" evidence="1">
    <location>
        <begin position="1"/>
        <end position="24"/>
    </location>
</feature>
<feature type="transmembrane region" description="Helical" evidence="2">
    <location>
        <begin position="69"/>
        <end position="86"/>
    </location>
</feature>
<protein>
    <submittedName>
        <fullName evidence="3">PGPGW domain-containing protein</fullName>
    </submittedName>
</protein>
<proteinExistence type="predicted"/>
<feature type="transmembrane region" description="Helical" evidence="2">
    <location>
        <begin position="116"/>
        <end position="136"/>
    </location>
</feature>
<dbReference type="EMBL" id="JAIEZQ010000002">
    <property type="protein sequence ID" value="MBY9076182.1"/>
    <property type="molecule type" value="Genomic_DNA"/>
</dbReference>
<gene>
    <name evidence="3" type="ORF">K1X13_15215</name>
</gene>
<evidence type="ECO:0000256" key="1">
    <source>
        <dbReference type="SAM" id="MobiDB-lite"/>
    </source>
</evidence>
<name>A0ABS7RNR8_9ACTN</name>
<feature type="compositionally biased region" description="Polar residues" evidence="1">
    <location>
        <begin position="1"/>
        <end position="10"/>
    </location>
</feature>